<name>A0A6S6T7P9_9BACT</name>
<dbReference type="EMBL" id="CACVAW010000043">
    <property type="protein sequence ID" value="CAA6810906.1"/>
    <property type="molecule type" value="Genomic_DNA"/>
</dbReference>
<organism evidence="1">
    <name type="scientific">uncultured Campylobacterales bacterium</name>
    <dbReference type="NCBI Taxonomy" id="352960"/>
    <lineage>
        <taxon>Bacteria</taxon>
        <taxon>Pseudomonadati</taxon>
        <taxon>Campylobacterota</taxon>
        <taxon>Epsilonproteobacteria</taxon>
        <taxon>Campylobacterales</taxon>
        <taxon>environmental samples</taxon>
    </lineage>
</organism>
<sequence length="103" mass="12044">MSKNNKIDYNLDEEEKKILEDIENNKYVSLAETNPNKFKEDVKKYSDIAKNTIKSLNKKKSLNLRVYENDIPRIRAIAMEKGLPYQTFLASIIHQIATKQIEI</sequence>
<evidence type="ECO:0000313" key="1">
    <source>
        <dbReference type="EMBL" id="CAA6810906.1"/>
    </source>
</evidence>
<gene>
    <name evidence="1" type="ORF">HELGO_WM20341</name>
</gene>
<protein>
    <recommendedName>
        <fullName evidence="2">Antitoxin</fullName>
    </recommendedName>
</protein>
<evidence type="ECO:0008006" key="2">
    <source>
        <dbReference type="Google" id="ProtNLM"/>
    </source>
</evidence>
<proteinExistence type="predicted"/>
<reference evidence="1" key="1">
    <citation type="submission" date="2020-01" db="EMBL/GenBank/DDBJ databases">
        <authorList>
            <person name="Meier V. D."/>
            <person name="Meier V D."/>
        </authorList>
    </citation>
    <scope>NUCLEOTIDE SEQUENCE</scope>
    <source>
        <strain evidence="1">HLG_WM_MAG_12</strain>
    </source>
</reference>
<accession>A0A6S6T7P9</accession>
<dbReference type="AlphaFoldDB" id="A0A6S6T7P9"/>